<accession>A0ABS0JR07</accession>
<proteinExistence type="predicted"/>
<evidence type="ECO:0000313" key="1">
    <source>
        <dbReference type="EMBL" id="MBG6069467.1"/>
    </source>
</evidence>
<gene>
    <name evidence="1" type="ORF">IW248_005754</name>
</gene>
<reference evidence="1 2" key="1">
    <citation type="submission" date="2020-11" db="EMBL/GenBank/DDBJ databases">
        <title>Sequencing the genomes of 1000 actinobacteria strains.</title>
        <authorList>
            <person name="Klenk H.-P."/>
        </authorList>
    </citation>
    <scope>NUCLEOTIDE SEQUENCE [LARGE SCALE GENOMIC DNA]</scope>
    <source>
        <strain evidence="1 2">DSM 101692</strain>
    </source>
</reference>
<organism evidence="1 2">
    <name type="scientific">Micromonospora ureilytica</name>
    <dbReference type="NCBI Taxonomy" id="709868"/>
    <lineage>
        <taxon>Bacteria</taxon>
        <taxon>Bacillati</taxon>
        <taxon>Actinomycetota</taxon>
        <taxon>Actinomycetes</taxon>
        <taxon>Micromonosporales</taxon>
        <taxon>Micromonosporaceae</taxon>
        <taxon>Micromonospora</taxon>
    </lineage>
</organism>
<evidence type="ECO:0000313" key="2">
    <source>
        <dbReference type="Proteomes" id="UP000614915"/>
    </source>
</evidence>
<sequence length="97" mass="10928">MPQGLVDDLSGAAVAHWEAAERSGDPDIGWYILGDEIDRPRPSKGWLLDWLDRPWKIILRWRAFRAVPQALSFQALTLRQCLGPYRLLGASIGRIGC</sequence>
<protein>
    <submittedName>
        <fullName evidence="1">Uncharacterized protein</fullName>
    </submittedName>
</protein>
<comment type="caution">
    <text evidence="1">The sequence shown here is derived from an EMBL/GenBank/DDBJ whole genome shotgun (WGS) entry which is preliminary data.</text>
</comment>
<keyword evidence="2" id="KW-1185">Reference proteome</keyword>
<dbReference type="RefSeq" id="WP_196929450.1">
    <property type="nucleotide sequence ID" value="NZ_JADOTX010000001.1"/>
</dbReference>
<name>A0ABS0JR07_9ACTN</name>
<dbReference type="Proteomes" id="UP000614915">
    <property type="component" value="Unassembled WGS sequence"/>
</dbReference>
<dbReference type="EMBL" id="JADOTX010000001">
    <property type="protein sequence ID" value="MBG6069467.1"/>
    <property type="molecule type" value="Genomic_DNA"/>
</dbReference>